<accession>A0A1E5PZP3</accession>
<gene>
    <name evidence="2" type="ORF">BGK67_29915</name>
</gene>
<dbReference type="RefSeq" id="WP_069923170.1">
    <property type="nucleotide sequence ID" value="NZ_MEHK01000001.1"/>
</dbReference>
<feature type="compositionally biased region" description="Acidic residues" evidence="1">
    <location>
        <begin position="110"/>
        <end position="121"/>
    </location>
</feature>
<name>A0A1E5PZP3_9ACTN</name>
<evidence type="ECO:0000313" key="3">
    <source>
        <dbReference type="Proteomes" id="UP000095705"/>
    </source>
</evidence>
<dbReference type="STRING" id="36818.BGK67_29915"/>
<evidence type="ECO:0000256" key="1">
    <source>
        <dbReference type="SAM" id="MobiDB-lite"/>
    </source>
</evidence>
<protein>
    <submittedName>
        <fullName evidence="2">Uncharacterized protein</fullName>
    </submittedName>
</protein>
<comment type="caution">
    <text evidence="2">The sequence shown here is derived from an EMBL/GenBank/DDBJ whole genome shotgun (WGS) entry which is preliminary data.</text>
</comment>
<evidence type="ECO:0000313" key="2">
    <source>
        <dbReference type="EMBL" id="OEJ34981.1"/>
    </source>
</evidence>
<reference evidence="2 3" key="1">
    <citation type="submission" date="2016-08" db="EMBL/GenBank/DDBJ databases">
        <title>The complete genome of Streptomyces subrutilus 10-1-1.</title>
        <authorList>
            <person name="Chen X."/>
        </authorList>
    </citation>
    <scope>NUCLEOTIDE SEQUENCE [LARGE SCALE GENOMIC DNA]</scope>
    <source>
        <strain evidence="2 3">10-1-1</strain>
    </source>
</reference>
<dbReference type="AlphaFoldDB" id="A0A1E5PZP3"/>
<keyword evidence="3" id="KW-1185">Reference proteome</keyword>
<proteinExistence type="predicted"/>
<feature type="region of interest" description="Disordered" evidence="1">
    <location>
        <begin position="97"/>
        <end position="121"/>
    </location>
</feature>
<feature type="compositionally biased region" description="Basic and acidic residues" evidence="1">
    <location>
        <begin position="97"/>
        <end position="109"/>
    </location>
</feature>
<dbReference type="Proteomes" id="UP000095705">
    <property type="component" value="Unassembled WGS sequence"/>
</dbReference>
<sequence>MNDGEGSAKNTVVRVRLGQGASASDVGALKAWLERERRLEALRNSGDLEIAEGPGSEEGPGSPMGAGLEIVLVLVGIVGPKIFDEVYEQAKSGVRAWRENRRSVERGEPPEVEVVPDGDAR</sequence>
<organism evidence="2 3">
    <name type="scientific">Streptomyces subrutilus</name>
    <dbReference type="NCBI Taxonomy" id="36818"/>
    <lineage>
        <taxon>Bacteria</taxon>
        <taxon>Bacillati</taxon>
        <taxon>Actinomycetota</taxon>
        <taxon>Actinomycetes</taxon>
        <taxon>Kitasatosporales</taxon>
        <taxon>Streptomycetaceae</taxon>
        <taxon>Streptomyces</taxon>
    </lineage>
</organism>
<dbReference type="EMBL" id="MEHK01000001">
    <property type="protein sequence ID" value="OEJ34981.1"/>
    <property type="molecule type" value="Genomic_DNA"/>
</dbReference>